<dbReference type="AlphaFoldDB" id="A0A0A7RXV9"/>
<dbReference type="NCBIfam" id="TIGR02292">
    <property type="entry name" value="ygfB_yecA"/>
    <property type="match status" value="1"/>
</dbReference>
<proteinExistence type="inferred from homology"/>
<dbReference type="Proteomes" id="UP000247838">
    <property type="component" value="Unassembled WGS sequence"/>
</dbReference>
<dbReference type="InterPro" id="IPR011978">
    <property type="entry name" value="YgfB-like"/>
</dbReference>
<reference evidence="4 6" key="2">
    <citation type="submission" date="2018-05" db="EMBL/GenBank/DDBJ databases">
        <title>Reference genomes for bee gut microbiota database.</title>
        <authorList>
            <person name="Ellegaard K.M."/>
        </authorList>
    </citation>
    <scope>NUCLEOTIDE SEQUENCE [LARGE SCALE GENOMIC DNA]</scope>
    <source>
        <strain evidence="4 6">ESL0167</strain>
    </source>
</reference>
<dbReference type="STRING" id="1267021.FPB0191_00300"/>
<organism evidence="3 5">
    <name type="scientific">Frischella perrara</name>
    <dbReference type="NCBI Taxonomy" id="1267021"/>
    <lineage>
        <taxon>Bacteria</taxon>
        <taxon>Pseudomonadati</taxon>
        <taxon>Pseudomonadota</taxon>
        <taxon>Gammaproteobacteria</taxon>
        <taxon>Orbales</taxon>
        <taxon>Orbaceae</taxon>
        <taxon>Frischella</taxon>
    </lineage>
</organism>
<dbReference type="HAMAP" id="MF_00346">
    <property type="entry name" value="UPF0149"/>
    <property type="match status" value="1"/>
</dbReference>
<dbReference type="Proteomes" id="UP000030901">
    <property type="component" value="Chromosome"/>
</dbReference>
<reference evidence="3 5" key="1">
    <citation type="journal article" date="2014" name="Appl. Environ. Microbiol.">
        <title>Gut symbionts from distinct hosts exhibit genotoxic activity via divergent colibactin biosynthetic pathways.</title>
        <authorList>
            <person name="Engel P."/>
            <person name="Vizcaino M.I."/>
            <person name="Crawford J.M."/>
        </authorList>
    </citation>
    <scope>NUCLEOTIDE SEQUENCE [LARGE SCALE GENOMIC DNA]</scope>
    <source>
        <strain evidence="3 5">PEB0191</strain>
    </source>
</reference>
<evidence type="ECO:0000313" key="5">
    <source>
        <dbReference type="Proteomes" id="UP000030901"/>
    </source>
</evidence>
<dbReference type="PANTHER" id="PTHR37528">
    <property type="entry name" value="UPF0149 PROTEIN YGFB"/>
    <property type="match status" value="1"/>
</dbReference>
<evidence type="ECO:0000313" key="4">
    <source>
        <dbReference type="EMBL" id="PXY96484.1"/>
    </source>
</evidence>
<gene>
    <name evidence="4" type="ORF">DKK76_01440</name>
    <name evidence="3" type="ORF">FPB0191_00300</name>
</gene>
<dbReference type="InterPro" id="IPR036255">
    <property type="entry name" value="YgfB-like_sf"/>
</dbReference>
<comment type="similarity">
    <text evidence="1 2">Belongs to the UPF0149 family.</text>
</comment>
<dbReference type="KEGG" id="fpp:FPB0191_00300"/>
<protein>
    <recommendedName>
        <fullName evidence="2">UPF0149 protein DKK76_01440</fullName>
    </recommendedName>
</protein>
<dbReference type="SUPFAM" id="SSF101327">
    <property type="entry name" value="YgfB-like"/>
    <property type="match status" value="1"/>
</dbReference>
<dbReference type="NCBIfam" id="NF002477">
    <property type="entry name" value="PRK01736.1"/>
    <property type="match status" value="1"/>
</dbReference>
<keyword evidence="5" id="KW-1185">Reference proteome</keyword>
<dbReference type="OrthoDB" id="9783391at2"/>
<dbReference type="GO" id="GO:0005829">
    <property type="term" value="C:cytosol"/>
    <property type="evidence" value="ECO:0007669"/>
    <property type="project" value="TreeGrafter"/>
</dbReference>
<evidence type="ECO:0000313" key="3">
    <source>
        <dbReference type="EMBL" id="AJA44139.1"/>
    </source>
</evidence>
<dbReference type="EMBL" id="QGLM01000005">
    <property type="protein sequence ID" value="PXY96484.1"/>
    <property type="molecule type" value="Genomic_DNA"/>
</dbReference>
<evidence type="ECO:0000313" key="6">
    <source>
        <dbReference type="Proteomes" id="UP000247838"/>
    </source>
</evidence>
<dbReference type="EMBL" id="CP009056">
    <property type="protein sequence ID" value="AJA44139.1"/>
    <property type="molecule type" value="Genomic_DNA"/>
</dbReference>
<dbReference type="RefSeq" id="WP_039103484.1">
    <property type="nucleotide sequence ID" value="NZ_CALYQC010000047.1"/>
</dbReference>
<accession>A0A0A7RXV9</accession>
<evidence type="ECO:0000256" key="1">
    <source>
        <dbReference type="ARBA" id="ARBA00038308"/>
    </source>
</evidence>
<dbReference type="Pfam" id="PF03695">
    <property type="entry name" value="UPF0149"/>
    <property type="match status" value="1"/>
</dbReference>
<dbReference type="HOGENOM" id="CLU_085336_1_0_6"/>
<evidence type="ECO:0000256" key="2">
    <source>
        <dbReference type="HAMAP-Rule" id="MF_00346"/>
    </source>
</evidence>
<dbReference type="Gene3D" id="1.20.120.740">
    <property type="entry name" value="YgfB uncharacterised protein family UPF0149, PF03695"/>
    <property type="match status" value="1"/>
</dbReference>
<sequence>MSKQISYSSLNNELKSSQIGVNASELHGLLTGIIAGGIQDKSWQVLLNDMLNNGQSLAGELSTSIEHVYEQIKEQLADDNFEFQLLLRDEGLFEQIDDMVDWINHFLLGLGLAQPQLMKVKGDVGEAIYDLRQIIQLGYDRDDDQEELAFAFEEILEYVRMTVILCYDEFTDHYSSKVLH</sequence>
<dbReference type="PANTHER" id="PTHR37528:SF1">
    <property type="entry name" value="UPF0149 PROTEIN YGFB"/>
    <property type="match status" value="1"/>
</dbReference>
<name>A0A0A7RXV9_FRIPE</name>